<comment type="caution">
    <text evidence="3">The sequence shown here is derived from an EMBL/GenBank/DDBJ whole genome shotgun (WGS) entry which is preliminary data.</text>
</comment>
<dbReference type="PANTHER" id="PTHR23279:SF36">
    <property type="entry name" value="DEFECTIVE PROBOSCIS EXTENSION RESPONSE 9, ISOFORM A"/>
    <property type="match status" value="1"/>
</dbReference>
<evidence type="ECO:0000313" key="3">
    <source>
        <dbReference type="EMBL" id="KAF7262283.1"/>
    </source>
</evidence>
<dbReference type="InterPro" id="IPR013783">
    <property type="entry name" value="Ig-like_fold"/>
</dbReference>
<dbReference type="Pfam" id="PF07686">
    <property type="entry name" value="V-set"/>
    <property type="match status" value="1"/>
</dbReference>
<dbReference type="OrthoDB" id="6377396at2759"/>
<dbReference type="InterPro" id="IPR003599">
    <property type="entry name" value="Ig_sub"/>
</dbReference>
<gene>
    <name evidence="3" type="ORF">EG68_00446</name>
</gene>
<dbReference type="EMBL" id="JTDE01000112">
    <property type="protein sequence ID" value="KAF7262283.1"/>
    <property type="molecule type" value="Genomic_DNA"/>
</dbReference>
<accession>A0A8S9Z9Q5</accession>
<keyword evidence="4" id="KW-1185">Reference proteome</keyword>
<dbReference type="GO" id="GO:0032589">
    <property type="term" value="C:neuron projection membrane"/>
    <property type="evidence" value="ECO:0007669"/>
    <property type="project" value="TreeGrafter"/>
</dbReference>
<evidence type="ECO:0000259" key="2">
    <source>
        <dbReference type="PROSITE" id="PS50835"/>
    </source>
</evidence>
<dbReference type="Gene3D" id="2.60.40.10">
    <property type="entry name" value="Immunoglobulins"/>
    <property type="match status" value="1"/>
</dbReference>
<dbReference type="InterPro" id="IPR036179">
    <property type="entry name" value="Ig-like_dom_sf"/>
</dbReference>
<dbReference type="PROSITE" id="PS50835">
    <property type="entry name" value="IG_LIKE"/>
    <property type="match status" value="1"/>
</dbReference>
<dbReference type="Proteomes" id="UP000822476">
    <property type="component" value="Unassembled WGS sequence"/>
</dbReference>
<dbReference type="SMART" id="SM00409">
    <property type="entry name" value="IG"/>
    <property type="match status" value="2"/>
</dbReference>
<name>A0A8S9Z9Q5_9TREM</name>
<organism evidence="3 4">
    <name type="scientific">Paragonimus skrjabini miyazakii</name>
    <dbReference type="NCBI Taxonomy" id="59628"/>
    <lineage>
        <taxon>Eukaryota</taxon>
        <taxon>Metazoa</taxon>
        <taxon>Spiralia</taxon>
        <taxon>Lophotrochozoa</taxon>
        <taxon>Platyhelminthes</taxon>
        <taxon>Trematoda</taxon>
        <taxon>Digenea</taxon>
        <taxon>Plagiorchiida</taxon>
        <taxon>Troglotremata</taxon>
        <taxon>Troglotrematidae</taxon>
        <taxon>Paragonimus</taxon>
    </lineage>
</organism>
<evidence type="ECO:0000313" key="4">
    <source>
        <dbReference type="Proteomes" id="UP000822476"/>
    </source>
</evidence>
<reference evidence="3" key="1">
    <citation type="submission" date="2019-07" db="EMBL/GenBank/DDBJ databases">
        <title>Annotation for the trematode Paragonimus miyazaki's.</title>
        <authorList>
            <person name="Choi Y.-J."/>
        </authorList>
    </citation>
    <scope>NUCLEOTIDE SEQUENCE</scope>
    <source>
        <strain evidence="3">Japan</strain>
    </source>
</reference>
<dbReference type="InterPro" id="IPR037448">
    <property type="entry name" value="Zig-8"/>
</dbReference>
<dbReference type="InterPro" id="IPR013106">
    <property type="entry name" value="Ig_V-set"/>
</dbReference>
<dbReference type="InterPro" id="IPR007110">
    <property type="entry name" value="Ig-like_dom"/>
</dbReference>
<sequence>MFCLSCFRPKKLVYSQIIAQTAGLIIGQHMCLIIIYGVLNSRTTLSVKFPETEIVSRTSFPRIRLRNSTVINRLNSHSVISNSGYPSSETSPETLTNRTITSSTFDCQQMPGRNYLQYGLYRKQEPCFLGSVETVLTVEENSPILLRCYVYNVNFSTVVISWWREGHMRELTLGLEVTSPHYQLPRTTYQDWSLRILQTRPEDSGVYVCQINLEQTIEKIFHLHVKQKPASVTNSPISEHEFVKDEAIQNLPTPKLAIDGYNEGHVGSAISLNCVAYFTTVSSNNHYLVWSHKIGSQFVYITPSSDLEKLTFLLHNVDLGPEGRAGDQHLLIRSTSTHNVQIDNREFINGTYHSTLRLQPLLVEHAGLWRCLKFSYPNQDGQVETIDKMVYVRTKKAFTREHKSANERDQPNMGTSKFNRTKSIFEFFILLLSLFTISCV</sequence>
<dbReference type="AlphaFoldDB" id="A0A8S9Z9Q5"/>
<dbReference type="GO" id="GO:0050808">
    <property type="term" value="P:synapse organization"/>
    <property type="evidence" value="ECO:0007669"/>
    <property type="project" value="TreeGrafter"/>
</dbReference>
<protein>
    <recommendedName>
        <fullName evidence="2">Ig-like domain-containing protein</fullName>
    </recommendedName>
</protein>
<dbReference type="PANTHER" id="PTHR23279">
    <property type="entry name" value="DEFECTIVE PROBOSCIS EXTENSION RESPONSE DPR -RELATED"/>
    <property type="match status" value="1"/>
</dbReference>
<proteinExistence type="predicted"/>
<keyword evidence="1" id="KW-0472">Membrane</keyword>
<dbReference type="SUPFAM" id="SSF48726">
    <property type="entry name" value="Immunoglobulin"/>
    <property type="match status" value="1"/>
</dbReference>
<evidence type="ECO:0000256" key="1">
    <source>
        <dbReference type="SAM" id="Phobius"/>
    </source>
</evidence>
<feature type="domain" description="Ig-like" evidence="2">
    <location>
        <begin position="126"/>
        <end position="212"/>
    </location>
</feature>
<feature type="transmembrane region" description="Helical" evidence="1">
    <location>
        <begin position="12"/>
        <end position="39"/>
    </location>
</feature>
<keyword evidence="1" id="KW-0812">Transmembrane</keyword>
<keyword evidence="1" id="KW-1133">Transmembrane helix</keyword>